<proteinExistence type="predicted"/>
<keyword evidence="1" id="KW-0812">Transmembrane</keyword>
<feature type="transmembrane region" description="Helical" evidence="1">
    <location>
        <begin position="135"/>
        <end position="155"/>
    </location>
</feature>
<accession>A0A6J6JCR4</accession>
<feature type="transmembrane region" description="Helical" evidence="1">
    <location>
        <begin position="208"/>
        <end position="229"/>
    </location>
</feature>
<dbReference type="EMBL" id="CAEZVY010000003">
    <property type="protein sequence ID" value="CAB4633769.1"/>
    <property type="molecule type" value="Genomic_DNA"/>
</dbReference>
<gene>
    <name evidence="2" type="ORF">UFOPK2158_00041</name>
</gene>
<feature type="transmembrane region" description="Helical" evidence="1">
    <location>
        <begin position="176"/>
        <end position="202"/>
    </location>
</feature>
<feature type="transmembrane region" description="Helical" evidence="1">
    <location>
        <begin position="297"/>
        <end position="320"/>
    </location>
</feature>
<feature type="transmembrane region" description="Helical" evidence="1">
    <location>
        <begin position="94"/>
        <end position="115"/>
    </location>
</feature>
<name>A0A6J6JCR4_9ZZZZ</name>
<sequence>MTIPRTAILLPLIGLVFGWALFMAASFSELFVQPVYDDQGMWVNDGPSIRASTYLYLSGIAIFSILSMQSLRMTARHRQSVGVDEPLTKAAYRFANLTVIIGLAGSVVFGIATFLGAFNRFGGDEPLVNRLFGVYAPIIIAAALVVVIVLVAFVFRSDQPESTASEKAGLSDRQKALGLGYATPVIAGALAIVFGLVVYDITRTTLEAWVWVVIQVIIATGIILGTRFARLAKAEKPAPPKPRTAWASGAWNLNFVLSIVFGAVVSVMAFTFGAASFEALRDYNFEYAGWEIKPFTLGWFLGDFAPGLVLILLVTIGLYATITERHRTPETIS</sequence>
<keyword evidence="1" id="KW-0472">Membrane</keyword>
<dbReference type="AlphaFoldDB" id="A0A6J6JCR4"/>
<feature type="transmembrane region" description="Helical" evidence="1">
    <location>
        <begin position="54"/>
        <end position="73"/>
    </location>
</feature>
<protein>
    <submittedName>
        <fullName evidence="2">Unannotated protein</fullName>
    </submittedName>
</protein>
<feature type="transmembrane region" description="Helical" evidence="1">
    <location>
        <begin position="250"/>
        <end position="277"/>
    </location>
</feature>
<reference evidence="2" key="1">
    <citation type="submission" date="2020-05" db="EMBL/GenBank/DDBJ databases">
        <authorList>
            <person name="Chiriac C."/>
            <person name="Salcher M."/>
            <person name="Ghai R."/>
            <person name="Kavagutti S V."/>
        </authorList>
    </citation>
    <scope>NUCLEOTIDE SEQUENCE</scope>
</reference>
<organism evidence="2">
    <name type="scientific">freshwater metagenome</name>
    <dbReference type="NCBI Taxonomy" id="449393"/>
    <lineage>
        <taxon>unclassified sequences</taxon>
        <taxon>metagenomes</taxon>
        <taxon>ecological metagenomes</taxon>
    </lineage>
</organism>
<evidence type="ECO:0000256" key="1">
    <source>
        <dbReference type="SAM" id="Phobius"/>
    </source>
</evidence>
<evidence type="ECO:0000313" key="2">
    <source>
        <dbReference type="EMBL" id="CAB4633769.1"/>
    </source>
</evidence>
<keyword evidence="1" id="KW-1133">Transmembrane helix</keyword>